<proteinExistence type="inferred from homology"/>
<keyword evidence="1" id="KW-0812">Transmembrane</keyword>
<feature type="compositionally biased region" description="Basic and acidic residues" evidence="2">
    <location>
        <begin position="239"/>
        <end position="250"/>
    </location>
</feature>
<reference evidence="3" key="1">
    <citation type="submission" date="2020-11" db="EMBL/GenBank/DDBJ databases">
        <authorList>
            <person name="Whitehead M."/>
        </authorList>
    </citation>
    <scope>NUCLEOTIDE SEQUENCE</scope>
    <source>
        <strain evidence="3">EGII</strain>
    </source>
</reference>
<dbReference type="GO" id="GO:0005881">
    <property type="term" value="C:cytoplasmic microtubule"/>
    <property type="evidence" value="ECO:0007669"/>
    <property type="project" value="TreeGrafter"/>
</dbReference>
<feature type="compositionally biased region" description="Low complexity" evidence="2">
    <location>
        <begin position="258"/>
        <end position="268"/>
    </location>
</feature>
<keyword evidence="1" id="KW-0472">Membrane</keyword>
<dbReference type="GO" id="GO:0071786">
    <property type="term" value="P:endoplasmic reticulum tubular network organization"/>
    <property type="evidence" value="ECO:0007669"/>
    <property type="project" value="TreeGrafter"/>
</dbReference>
<organism evidence="3 4">
    <name type="scientific">Ceratitis capitata</name>
    <name type="common">Mediterranean fruit fly</name>
    <name type="synonym">Tephritis capitata</name>
    <dbReference type="NCBI Taxonomy" id="7213"/>
    <lineage>
        <taxon>Eukaryota</taxon>
        <taxon>Metazoa</taxon>
        <taxon>Ecdysozoa</taxon>
        <taxon>Arthropoda</taxon>
        <taxon>Hexapoda</taxon>
        <taxon>Insecta</taxon>
        <taxon>Pterygota</taxon>
        <taxon>Neoptera</taxon>
        <taxon>Endopterygota</taxon>
        <taxon>Diptera</taxon>
        <taxon>Brachycera</taxon>
        <taxon>Muscomorpha</taxon>
        <taxon>Tephritoidea</taxon>
        <taxon>Tephritidae</taxon>
        <taxon>Ceratitis</taxon>
        <taxon>Ceratitis</taxon>
    </lineage>
</organism>
<keyword evidence="1" id="KW-1133">Transmembrane helix</keyword>
<dbReference type="PANTHER" id="PTHR12300">
    <property type="entry name" value="HVA22-LIKE PROTEINS"/>
    <property type="match status" value="1"/>
</dbReference>
<comment type="caution">
    <text evidence="3">The sequence shown here is derived from an EMBL/GenBank/DDBJ whole genome shotgun (WGS) entry which is preliminary data.</text>
</comment>
<feature type="transmembrane region" description="Helical" evidence="1">
    <location>
        <begin position="6"/>
        <end position="27"/>
    </location>
</feature>
<comment type="subcellular location">
    <subcellularLocation>
        <location evidence="1">Membrane</location>
        <topology evidence="1">Multi-pass membrane protein</topology>
    </subcellularLocation>
</comment>
<gene>
    <name evidence="3" type="ORF">CCAP1982_LOCUS20494</name>
</gene>
<evidence type="ECO:0000256" key="2">
    <source>
        <dbReference type="SAM" id="MobiDB-lite"/>
    </source>
</evidence>
<evidence type="ECO:0000313" key="3">
    <source>
        <dbReference type="EMBL" id="CAD7012407.1"/>
    </source>
</evidence>
<feature type="region of interest" description="Disordered" evidence="2">
    <location>
        <begin position="239"/>
        <end position="301"/>
    </location>
</feature>
<name>A0A811VAX5_CERCA</name>
<protein>
    <recommendedName>
        <fullName evidence="1">Receptor expression-enhancing protein</fullName>
    </recommendedName>
</protein>
<keyword evidence="4" id="KW-1185">Reference proteome</keyword>
<feature type="transmembrane region" description="Helical" evidence="1">
    <location>
        <begin position="39"/>
        <end position="64"/>
    </location>
</feature>
<dbReference type="InterPro" id="IPR004345">
    <property type="entry name" value="TB2_DP1_HVA22"/>
</dbReference>
<accession>A0A811VAX5</accession>
<dbReference type="PANTHER" id="PTHR12300:SF117">
    <property type="entry name" value="LP05237P-RELATED"/>
    <property type="match status" value="1"/>
</dbReference>
<comment type="similarity">
    <text evidence="1">Belongs to the DP1 family.</text>
</comment>
<dbReference type="GO" id="GO:0071782">
    <property type="term" value="C:endoplasmic reticulum tubular network"/>
    <property type="evidence" value="ECO:0007669"/>
    <property type="project" value="TreeGrafter"/>
</dbReference>
<dbReference type="GO" id="GO:0005789">
    <property type="term" value="C:endoplasmic reticulum membrane"/>
    <property type="evidence" value="ECO:0007669"/>
    <property type="project" value="TreeGrafter"/>
</dbReference>
<dbReference type="Pfam" id="PF03134">
    <property type="entry name" value="TB2_DP1_HVA22"/>
    <property type="match status" value="1"/>
</dbReference>
<dbReference type="OrthoDB" id="10009287at2759"/>
<sequence>MISALLSRIIILSFGTLYPAYASYKAVRTKNVKEYVKWMMYWIVYAFFTCIETFTDIFLAWFPFYYEVKVIIVLWLLSPATKGSSTLYRKFVHPMLTRREQEIDEYLNQAKERGYSAVLQLGTKGVNYATNVIMQTALKTVQFGIGTMGNNQLPAQLNTSQSDNEIARYRYARQERDDPDCANGADNWLQRSASLGQLNAAQLEFSEDDEQLDIMAMAMHREQIMIEEQVDYMAEDPLERGAARSRELRTRKTRGRKTTTAAATTTTTRETKQSAKATGAAGIRGRRKLRDATPDMDIDIE</sequence>
<evidence type="ECO:0000313" key="4">
    <source>
        <dbReference type="Proteomes" id="UP000606786"/>
    </source>
</evidence>
<dbReference type="Proteomes" id="UP000606786">
    <property type="component" value="Unassembled WGS sequence"/>
</dbReference>
<dbReference type="EMBL" id="CAJHJT010000056">
    <property type="protein sequence ID" value="CAD7012407.1"/>
    <property type="molecule type" value="Genomic_DNA"/>
</dbReference>
<evidence type="ECO:0000256" key="1">
    <source>
        <dbReference type="RuleBase" id="RU362006"/>
    </source>
</evidence>
<dbReference type="GO" id="GO:0008017">
    <property type="term" value="F:microtubule binding"/>
    <property type="evidence" value="ECO:0007669"/>
    <property type="project" value="TreeGrafter"/>
</dbReference>
<dbReference type="AlphaFoldDB" id="A0A811VAX5"/>